<evidence type="ECO:0000256" key="4">
    <source>
        <dbReference type="ARBA" id="ARBA00023163"/>
    </source>
</evidence>
<evidence type="ECO:0000313" key="9">
    <source>
        <dbReference type="Proteomes" id="UP000727071"/>
    </source>
</evidence>
<dbReference type="InterPro" id="IPR005119">
    <property type="entry name" value="LysR_subst-bd"/>
</dbReference>
<keyword evidence="2" id="KW-0805">Transcription regulation</keyword>
<dbReference type="PROSITE" id="PS50931">
    <property type="entry name" value="HTH_LYSR"/>
    <property type="match status" value="1"/>
</dbReference>
<dbReference type="SUPFAM" id="SSF53850">
    <property type="entry name" value="Periplasmic binding protein-like II"/>
    <property type="match status" value="1"/>
</dbReference>
<dbReference type="InterPro" id="IPR036390">
    <property type="entry name" value="WH_DNA-bd_sf"/>
</dbReference>
<dbReference type="EMBL" id="JAHBFV010000003">
    <property type="protein sequence ID" value="MBZ6015021.1"/>
    <property type="molecule type" value="Genomic_DNA"/>
</dbReference>
<dbReference type="InterPro" id="IPR036388">
    <property type="entry name" value="WH-like_DNA-bd_sf"/>
</dbReference>
<dbReference type="SUPFAM" id="SSF46785">
    <property type="entry name" value="Winged helix' DNA-binding domain"/>
    <property type="match status" value="1"/>
</dbReference>
<dbReference type="CDD" id="cd05466">
    <property type="entry name" value="PBP2_LTTR_substrate"/>
    <property type="match status" value="1"/>
</dbReference>
<gene>
    <name evidence="7" type="ORF">KII88_00455</name>
    <name evidence="6" type="ORF">KIJ07_06115</name>
</gene>
<feature type="domain" description="HTH lysR-type" evidence="5">
    <location>
        <begin position="1"/>
        <end position="58"/>
    </location>
</feature>
<dbReference type="GO" id="GO:0003700">
    <property type="term" value="F:DNA-binding transcription factor activity"/>
    <property type="evidence" value="ECO:0007669"/>
    <property type="project" value="InterPro"/>
</dbReference>
<evidence type="ECO:0000259" key="5">
    <source>
        <dbReference type="PROSITE" id="PS50931"/>
    </source>
</evidence>
<comment type="similarity">
    <text evidence="1">Belongs to the LysR transcriptional regulatory family.</text>
</comment>
<evidence type="ECO:0000313" key="6">
    <source>
        <dbReference type="EMBL" id="MBZ5999981.1"/>
    </source>
</evidence>
<dbReference type="InterPro" id="IPR050950">
    <property type="entry name" value="HTH-type_LysR_regulators"/>
</dbReference>
<dbReference type="Proteomes" id="UP000727071">
    <property type="component" value="Unassembled WGS sequence"/>
</dbReference>
<keyword evidence="3" id="KW-0238">DNA-binding</keyword>
<reference evidence="7 8" key="1">
    <citation type="submission" date="2021-05" db="EMBL/GenBank/DDBJ databases">
        <title>Pangenome of Leuconostoc gelidum warrants species status for Leuconostoc gelidum subsp. gasicomitatum.</title>
        <authorList>
            <person name="Johansson P."/>
            <person name="Sade E."/>
            <person name="Hultman J."/>
            <person name="Auvinen P."/>
            <person name="Bjorkroth J."/>
        </authorList>
    </citation>
    <scope>NUCLEOTIDE SEQUENCE</scope>
    <source>
        <strain evidence="6 8">AMKR21</strain>
        <strain evidence="7">C220d</strain>
    </source>
</reference>
<organism evidence="7 9">
    <name type="scientific">Leuconostoc gelidum subsp. gelidum</name>
    <dbReference type="NCBI Taxonomy" id="1607839"/>
    <lineage>
        <taxon>Bacteria</taxon>
        <taxon>Bacillati</taxon>
        <taxon>Bacillota</taxon>
        <taxon>Bacilli</taxon>
        <taxon>Lactobacillales</taxon>
        <taxon>Lactobacillaceae</taxon>
        <taxon>Leuconostoc</taxon>
        <taxon>Leuconostoc gelidum group</taxon>
    </lineage>
</organism>
<dbReference type="InterPro" id="IPR000847">
    <property type="entry name" value="LysR_HTH_N"/>
</dbReference>
<sequence length="297" mass="34546">MQTDHLKIFMDLAETLNFTQTSQNMHVTQPMVTQVIHSLENELNTVLFNRDKRHVRLTESGETFYEDIKPLIFRIELSVERIRFINERKNNSFTIGYTGTFFETQSLPKIISAFKKLHPQIKIYLKNFNYNILKKDLLNDECDVIFQTIDSVDKVSELKFTPLKQGQFVCIIPKEHLLSHAKIINLTDLMHENIILLNANQCPPKQLRVQRWLETNCSNAIFSYSDSIMLSHTMVQGGLGISVMPDFVTMKRQSDFRVVPLNYQEDLIYGLASLIYSKNELVHEFITCAIRYSSTNI</sequence>
<accession>A0AB35FX63</accession>
<comment type="caution">
    <text evidence="7">The sequence shown here is derived from an EMBL/GenBank/DDBJ whole genome shotgun (WGS) entry which is preliminary data.</text>
</comment>
<dbReference type="Gene3D" id="3.40.190.290">
    <property type="match status" value="1"/>
</dbReference>
<dbReference type="Proteomes" id="UP000705994">
    <property type="component" value="Unassembled WGS sequence"/>
</dbReference>
<dbReference type="GO" id="GO:0005829">
    <property type="term" value="C:cytosol"/>
    <property type="evidence" value="ECO:0007669"/>
    <property type="project" value="TreeGrafter"/>
</dbReference>
<dbReference type="Gene3D" id="1.10.10.10">
    <property type="entry name" value="Winged helix-like DNA-binding domain superfamily/Winged helix DNA-binding domain"/>
    <property type="match status" value="1"/>
</dbReference>
<keyword evidence="8" id="KW-1185">Reference proteome</keyword>
<name>A0AB35FX63_LEUGE</name>
<dbReference type="FunFam" id="1.10.10.10:FF:000001">
    <property type="entry name" value="LysR family transcriptional regulator"/>
    <property type="match status" value="1"/>
</dbReference>
<dbReference type="PRINTS" id="PR00039">
    <property type="entry name" value="HTHLYSR"/>
</dbReference>
<dbReference type="PANTHER" id="PTHR30419:SF28">
    <property type="entry name" value="HTH-TYPE TRANSCRIPTIONAL REGULATOR BSDA"/>
    <property type="match status" value="1"/>
</dbReference>
<dbReference type="RefSeq" id="WP_224145094.1">
    <property type="nucleotide sequence ID" value="NZ_JAHBFO010000016.1"/>
</dbReference>
<keyword evidence="4" id="KW-0804">Transcription</keyword>
<protein>
    <submittedName>
        <fullName evidence="7">LysR family transcriptional regulator</fullName>
    </submittedName>
</protein>
<evidence type="ECO:0000313" key="7">
    <source>
        <dbReference type="EMBL" id="MBZ6015021.1"/>
    </source>
</evidence>
<dbReference type="EMBL" id="JAHBFX010000008">
    <property type="protein sequence ID" value="MBZ5999981.1"/>
    <property type="molecule type" value="Genomic_DNA"/>
</dbReference>
<evidence type="ECO:0000256" key="2">
    <source>
        <dbReference type="ARBA" id="ARBA00023015"/>
    </source>
</evidence>
<dbReference type="GO" id="GO:0003677">
    <property type="term" value="F:DNA binding"/>
    <property type="evidence" value="ECO:0007669"/>
    <property type="project" value="UniProtKB-KW"/>
</dbReference>
<evidence type="ECO:0000313" key="8">
    <source>
        <dbReference type="Proteomes" id="UP000705994"/>
    </source>
</evidence>
<dbReference type="AlphaFoldDB" id="A0AB35FX63"/>
<dbReference type="PANTHER" id="PTHR30419">
    <property type="entry name" value="HTH-TYPE TRANSCRIPTIONAL REGULATOR YBHD"/>
    <property type="match status" value="1"/>
</dbReference>
<proteinExistence type="inferred from homology"/>
<evidence type="ECO:0000256" key="1">
    <source>
        <dbReference type="ARBA" id="ARBA00009437"/>
    </source>
</evidence>
<dbReference type="Pfam" id="PF00126">
    <property type="entry name" value="HTH_1"/>
    <property type="match status" value="1"/>
</dbReference>
<evidence type="ECO:0000256" key="3">
    <source>
        <dbReference type="ARBA" id="ARBA00023125"/>
    </source>
</evidence>
<dbReference type="Pfam" id="PF03466">
    <property type="entry name" value="LysR_substrate"/>
    <property type="match status" value="1"/>
</dbReference>